<evidence type="ECO:0000256" key="2">
    <source>
        <dbReference type="SAM" id="Phobius"/>
    </source>
</evidence>
<name>A0AAE0JLV2_9PEZI</name>
<feature type="transmembrane region" description="Helical" evidence="2">
    <location>
        <begin position="23"/>
        <end position="42"/>
    </location>
</feature>
<dbReference type="GeneID" id="87863637"/>
<keyword evidence="2" id="KW-0812">Transmembrane</keyword>
<reference evidence="3" key="1">
    <citation type="journal article" date="2023" name="Mol. Phylogenet. Evol.">
        <title>Genome-scale phylogeny and comparative genomics of the fungal order Sordariales.</title>
        <authorList>
            <person name="Hensen N."/>
            <person name="Bonometti L."/>
            <person name="Westerberg I."/>
            <person name="Brannstrom I.O."/>
            <person name="Guillou S."/>
            <person name="Cros-Aarteil S."/>
            <person name="Calhoun S."/>
            <person name="Haridas S."/>
            <person name="Kuo A."/>
            <person name="Mondo S."/>
            <person name="Pangilinan J."/>
            <person name="Riley R."/>
            <person name="LaButti K."/>
            <person name="Andreopoulos B."/>
            <person name="Lipzen A."/>
            <person name="Chen C."/>
            <person name="Yan M."/>
            <person name="Daum C."/>
            <person name="Ng V."/>
            <person name="Clum A."/>
            <person name="Steindorff A."/>
            <person name="Ohm R.A."/>
            <person name="Martin F."/>
            <person name="Silar P."/>
            <person name="Natvig D.O."/>
            <person name="Lalanne C."/>
            <person name="Gautier V."/>
            <person name="Ament-Velasquez S.L."/>
            <person name="Kruys A."/>
            <person name="Hutchinson M.I."/>
            <person name="Powell A.J."/>
            <person name="Barry K."/>
            <person name="Miller A.N."/>
            <person name="Grigoriev I.V."/>
            <person name="Debuchy R."/>
            <person name="Gladieux P."/>
            <person name="Hiltunen Thoren M."/>
            <person name="Johannesson H."/>
        </authorList>
    </citation>
    <scope>NUCLEOTIDE SEQUENCE</scope>
    <source>
        <strain evidence="3">CBS 560.94</strain>
    </source>
</reference>
<dbReference type="Proteomes" id="UP001278500">
    <property type="component" value="Unassembled WGS sequence"/>
</dbReference>
<organism evidence="3 4">
    <name type="scientific">Neurospora tetraspora</name>
    <dbReference type="NCBI Taxonomy" id="94610"/>
    <lineage>
        <taxon>Eukaryota</taxon>
        <taxon>Fungi</taxon>
        <taxon>Dikarya</taxon>
        <taxon>Ascomycota</taxon>
        <taxon>Pezizomycotina</taxon>
        <taxon>Sordariomycetes</taxon>
        <taxon>Sordariomycetidae</taxon>
        <taxon>Sordariales</taxon>
        <taxon>Sordariaceae</taxon>
        <taxon>Neurospora</taxon>
    </lineage>
</organism>
<keyword evidence="2" id="KW-0472">Membrane</keyword>
<dbReference type="AlphaFoldDB" id="A0AAE0JLV2"/>
<comment type="caution">
    <text evidence="3">The sequence shown here is derived from an EMBL/GenBank/DDBJ whole genome shotgun (WGS) entry which is preliminary data.</text>
</comment>
<evidence type="ECO:0000313" key="4">
    <source>
        <dbReference type="Proteomes" id="UP001278500"/>
    </source>
</evidence>
<feature type="region of interest" description="Disordered" evidence="1">
    <location>
        <begin position="49"/>
        <end position="99"/>
    </location>
</feature>
<dbReference type="EMBL" id="JAUEPP010000002">
    <property type="protein sequence ID" value="KAK3352034.1"/>
    <property type="molecule type" value="Genomic_DNA"/>
</dbReference>
<accession>A0AAE0JLV2</accession>
<sequence>MMSTAVAFAPGVAAKCGSALFCFLRSSALWIVVLVVLVFGGLRRRLFVARPPSPRPGRPAYRPPRRRSPPPTGPPSESSPTVHPSPPVTTNPVLNLSPG</sequence>
<proteinExistence type="predicted"/>
<evidence type="ECO:0000256" key="1">
    <source>
        <dbReference type="SAM" id="MobiDB-lite"/>
    </source>
</evidence>
<protein>
    <submittedName>
        <fullName evidence="3">Uncharacterized protein</fullName>
    </submittedName>
</protein>
<keyword evidence="4" id="KW-1185">Reference proteome</keyword>
<reference evidence="3" key="2">
    <citation type="submission" date="2023-06" db="EMBL/GenBank/DDBJ databases">
        <authorList>
            <consortium name="Lawrence Berkeley National Laboratory"/>
            <person name="Haridas S."/>
            <person name="Hensen N."/>
            <person name="Bonometti L."/>
            <person name="Westerberg I."/>
            <person name="Brannstrom I.O."/>
            <person name="Guillou S."/>
            <person name="Cros-Aarteil S."/>
            <person name="Calhoun S."/>
            <person name="Kuo A."/>
            <person name="Mondo S."/>
            <person name="Pangilinan J."/>
            <person name="Riley R."/>
            <person name="Labutti K."/>
            <person name="Andreopoulos B."/>
            <person name="Lipzen A."/>
            <person name="Chen C."/>
            <person name="Yanf M."/>
            <person name="Daum C."/>
            <person name="Ng V."/>
            <person name="Clum A."/>
            <person name="Steindorff A."/>
            <person name="Ohm R."/>
            <person name="Martin F."/>
            <person name="Silar P."/>
            <person name="Natvig D."/>
            <person name="Lalanne C."/>
            <person name="Gautier V."/>
            <person name="Ament-Velasquez S.L."/>
            <person name="Kruys A."/>
            <person name="Hutchinson M.I."/>
            <person name="Powell A.J."/>
            <person name="Barry K."/>
            <person name="Miller A.N."/>
            <person name="Grigoriev I.V."/>
            <person name="Debuchy R."/>
            <person name="Gladieux P."/>
            <person name="Thoren M.H."/>
            <person name="Johannesson H."/>
        </authorList>
    </citation>
    <scope>NUCLEOTIDE SEQUENCE</scope>
    <source>
        <strain evidence="3">CBS 560.94</strain>
    </source>
</reference>
<evidence type="ECO:0000313" key="3">
    <source>
        <dbReference type="EMBL" id="KAK3352034.1"/>
    </source>
</evidence>
<gene>
    <name evidence="3" type="ORF">B0H65DRAFT_459793</name>
</gene>
<dbReference type="RefSeq" id="XP_062685329.1">
    <property type="nucleotide sequence ID" value="XM_062826483.1"/>
</dbReference>
<keyword evidence="2" id="KW-1133">Transmembrane helix</keyword>